<dbReference type="AlphaFoldDB" id="A0A7W6S138"/>
<gene>
    <name evidence="7" type="ORF">GGD88_002666</name>
</gene>
<keyword evidence="2" id="KW-0175">Coiled coil</keyword>
<feature type="domain" description="Multidrug resistance protein MdtA-like barrel-sandwich hybrid" evidence="5">
    <location>
        <begin position="75"/>
        <end position="221"/>
    </location>
</feature>
<keyword evidence="4" id="KW-0732">Signal</keyword>
<accession>A0A7W6S138</accession>
<keyword evidence="8" id="KW-1185">Reference proteome</keyword>
<feature type="coiled-coil region" evidence="2">
    <location>
        <begin position="100"/>
        <end position="146"/>
    </location>
</feature>
<dbReference type="PANTHER" id="PTHR30469:SF15">
    <property type="entry name" value="HLYD FAMILY OF SECRETION PROTEINS"/>
    <property type="match status" value="1"/>
</dbReference>
<name>A0A7W6S138_9PROT</name>
<dbReference type="PANTHER" id="PTHR30469">
    <property type="entry name" value="MULTIDRUG RESISTANCE PROTEIN MDTA"/>
    <property type="match status" value="1"/>
</dbReference>
<dbReference type="InterPro" id="IPR058637">
    <property type="entry name" value="YknX-like_C"/>
</dbReference>
<dbReference type="NCBIfam" id="TIGR01730">
    <property type="entry name" value="RND_mfp"/>
    <property type="match status" value="1"/>
</dbReference>
<dbReference type="Gene3D" id="2.40.50.100">
    <property type="match status" value="1"/>
</dbReference>
<dbReference type="SUPFAM" id="SSF111369">
    <property type="entry name" value="HlyD-like secretion proteins"/>
    <property type="match status" value="1"/>
</dbReference>
<comment type="caution">
    <text evidence="7">The sequence shown here is derived from an EMBL/GenBank/DDBJ whole genome shotgun (WGS) entry which is preliminary data.</text>
</comment>
<reference evidence="7 8" key="1">
    <citation type="submission" date="2020-08" db="EMBL/GenBank/DDBJ databases">
        <title>Genome sequencing of Purple Non-Sulfur Bacteria from various extreme environments.</title>
        <authorList>
            <person name="Mayer M."/>
        </authorList>
    </citation>
    <scope>NUCLEOTIDE SEQUENCE [LARGE SCALE GENOMIC DNA]</scope>
    <source>
        <strain evidence="7 8">JA135</strain>
    </source>
</reference>
<dbReference type="Proteomes" id="UP000555728">
    <property type="component" value="Unassembled WGS sequence"/>
</dbReference>
<dbReference type="Pfam" id="PF25917">
    <property type="entry name" value="BSH_RND"/>
    <property type="match status" value="1"/>
</dbReference>
<organism evidence="7 8">
    <name type="scientific">Roseospira goensis</name>
    <dbReference type="NCBI Taxonomy" id="391922"/>
    <lineage>
        <taxon>Bacteria</taxon>
        <taxon>Pseudomonadati</taxon>
        <taxon>Pseudomonadota</taxon>
        <taxon>Alphaproteobacteria</taxon>
        <taxon>Rhodospirillales</taxon>
        <taxon>Rhodospirillaceae</taxon>
        <taxon>Roseospira</taxon>
    </lineage>
</organism>
<evidence type="ECO:0000256" key="4">
    <source>
        <dbReference type="SAM" id="SignalP"/>
    </source>
</evidence>
<protein>
    <submittedName>
        <fullName evidence="7">RND family efflux transporter MFP subunit</fullName>
    </submittedName>
</protein>
<feature type="chain" id="PRO_5030945316" evidence="4">
    <location>
        <begin position="37"/>
        <end position="396"/>
    </location>
</feature>
<dbReference type="InterPro" id="IPR058625">
    <property type="entry name" value="MdtA-like_BSH"/>
</dbReference>
<feature type="domain" description="YknX-like C-terminal permuted SH3-like" evidence="6">
    <location>
        <begin position="313"/>
        <end position="380"/>
    </location>
</feature>
<feature type="region of interest" description="Disordered" evidence="3">
    <location>
        <begin position="368"/>
        <end position="396"/>
    </location>
</feature>
<evidence type="ECO:0000259" key="5">
    <source>
        <dbReference type="Pfam" id="PF25917"/>
    </source>
</evidence>
<evidence type="ECO:0000313" key="7">
    <source>
        <dbReference type="EMBL" id="MBB4286924.1"/>
    </source>
</evidence>
<dbReference type="EMBL" id="JACIGI010000023">
    <property type="protein sequence ID" value="MBB4286924.1"/>
    <property type="molecule type" value="Genomic_DNA"/>
</dbReference>
<dbReference type="Gene3D" id="2.40.30.170">
    <property type="match status" value="1"/>
</dbReference>
<evidence type="ECO:0000313" key="8">
    <source>
        <dbReference type="Proteomes" id="UP000555728"/>
    </source>
</evidence>
<dbReference type="InterPro" id="IPR006143">
    <property type="entry name" value="RND_pump_MFP"/>
</dbReference>
<dbReference type="GO" id="GO:1990281">
    <property type="term" value="C:efflux pump complex"/>
    <property type="evidence" value="ECO:0007669"/>
    <property type="project" value="TreeGrafter"/>
</dbReference>
<feature type="signal peptide" evidence="4">
    <location>
        <begin position="1"/>
        <end position="36"/>
    </location>
</feature>
<dbReference type="Pfam" id="PF25989">
    <property type="entry name" value="YknX_C"/>
    <property type="match status" value="1"/>
</dbReference>
<comment type="similarity">
    <text evidence="1">Belongs to the membrane fusion protein (MFP) (TC 8.A.1) family.</text>
</comment>
<evidence type="ECO:0000256" key="2">
    <source>
        <dbReference type="SAM" id="Coils"/>
    </source>
</evidence>
<dbReference type="RefSeq" id="WP_184436163.1">
    <property type="nucleotide sequence ID" value="NZ_JACIGI010000023.1"/>
</dbReference>
<evidence type="ECO:0000256" key="1">
    <source>
        <dbReference type="ARBA" id="ARBA00009477"/>
    </source>
</evidence>
<dbReference type="Gene3D" id="1.10.287.470">
    <property type="entry name" value="Helix hairpin bin"/>
    <property type="match status" value="1"/>
</dbReference>
<evidence type="ECO:0000256" key="3">
    <source>
        <dbReference type="SAM" id="MobiDB-lite"/>
    </source>
</evidence>
<dbReference type="Gene3D" id="2.40.420.20">
    <property type="match status" value="1"/>
</dbReference>
<proteinExistence type="inferred from homology"/>
<dbReference type="GO" id="GO:0015562">
    <property type="term" value="F:efflux transmembrane transporter activity"/>
    <property type="evidence" value="ECO:0007669"/>
    <property type="project" value="TreeGrafter"/>
</dbReference>
<evidence type="ECO:0000259" key="6">
    <source>
        <dbReference type="Pfam" id="PF25989"/>
    </source>
</evidence>
<sequence>MTWSLSAVGRPPRSVVGALLVAAGLLLASAAGPVAAQQGGGPPATPVGVASVGEREARQTVPVVGRLVARRAGVVAAKVAGAVEAFAVDVGDAVAAGDLLARLDTETARLEVDLASAEVQQRAAALEEARSRLALAQQELQRLASLRRSAAFSQARYDDKSEEVTGYSHAVSVAQAALTIAEARLSLAEVTLRDAEIRAPYPGVVTERHTEVGAFLAKGAAVVSLLNHRDLEVEADLPFDLVAGLAAGETLEVRLDADTRVTAALRAIVPAENVRTRTRPARFTLPAGLDANTSPAAGQSVTLFVPEGPARQVLTVPKDAVINKPTGNMVFVVVDGVAEPRPVTLGPAVGDAFAVLDGLSDGDTVVTRGNERLRPGQPVRPTVPPSAGGSAGAADG</sequence>